<feature type="compositionally biased region" description="Polar residues" evidence="1">
    <location>
        <begin position="136"/>
        <end position="145"/>
    </location>
</feature>
<dbReference type="NCBIfam" id="TIGR03826">
    <property type="entry name" value="YvyF"/>
    <property type="match status" value="1"/>
</dbReference>
<dbReference type="STRING" id="1441095.AM592_13600"/>
<reference evidence="3" key="1">
    <citation type="submission" date="2015-08" db="EMBL/GenBank/DDBJ databases">
        <title>Genome sequencing project for genomic taxonomy and phylogenomics of Bacillus-like bacteria.</title>
        <authorList>
            <person name="Liu B."/>
            <person name="Wang J."/>
            <person name="Zhu Y."/>
            <person name="Liu G."/>
            <person name="Chen Q."/>
            <person name="Chen Z."/>
            <person name="Lan J."/>
            <person name="Che J."/>
            <person name="Ge C."/>
            <person name="Shi H."/>
            <person name="Pan Z."/>
            <person name="Liu X."/>
        </authorList>
    </citation>
    <scope>NUCLEOTIDE SEQUENCE [LARGE SCALE GENOMIC DNA]</scope>
    <source>
        <strain evidence="3">FJAT-4402</strain>
    </source>
</reference>
<evidence type="ECO:0000313" key="3">
    <source>
        <dbReference type="Proteomes" id="UP000067625"/>
    </source>
</evidence>
<dbReference type="OrthoDB" id="1739831at2"/>
<protein>
    <recommendedName>
        <fullName evidence="4">Flagellar protein</fullName>
    </recommendedName>
</protein>
<dbReference type="Proteomes" id="UP000067625">
    <property type="component" value="Chromosome"/>
</dbReference>
<feature type="region of interest" description="Disordered" evidence="1">
    <location>
        <begin position="111"/>
        <end position="145"/>
    </location>
</feature>
<evidence type="ECO:0000256" key="1">
    <source>
        <dbReference type="SAM" id="MobiDB-lite"/>
    </source>
</evidence>
<organism evidence="2 3">
    <name type="scientific">Bacillus gobiensis</name>
    <dbReference type="NCBI Taxonomy" id="1441095"/>
    <lineage>
        <taxon>Bacteria</taxon>
        <taxon>Bacillati</taxon>
        <taxon>Bacillota</taxon>
        <taxon>Bacilli</taxon>
        <taxon>Bacillales</taxon>
        <taxon>Bacillaceae</taxon>
        <taxon>Bacillus</taxon>
    </lineage>
</organism>
<evidence type="ECO:0000313" key="2">
    <source>
        <dbReference type="EMBL" id="ALC82502.1"/>
    </source>
</evidence>
<accession>A0A0M3RA36</accession>
<name>A0A0M3RA36_9BACI</name>
<evidence type="ECO:0008006" key="4">
    <source>
        <dbReference type="Google" id="ProtNLM"/>
    </source>
</evidence>
<reference evidence="2 3" key="2">
    <citation type="journal article" date="2016" name="Int. J. Syst. Evol. Microbiol.">
        <title>Bacillus gobiensis sp. nov., isolated from a soil sample.</title>
        <authorList>
            <person name="Liu B."/>
            <person name="Liu G.H."/>
            <person name="Cetin S."/>
            <person name="Schumann P."/>
            <person name="Pan Z.Z."/>
            <person name="Chen Q.Q."/>
        </authorList>
    </citation>
    <scope>NUCLEOTIDE SEQUENCE [LARGE SCALE GENOMIC DNA]</scope>
    <source>
        <strain evidence="2 3">FJAT-4402</strain>
    </source>
</reference>
<gene>
    <name evidence="2" type="ORF">AM592_13600</name>
</gene>
<dbReference type="PATRIC" id="fig|1441095.3.peg.2988"/>
<feature type="compositionally biased region" description="Polar residues" evidence="1">
    <location>
        <begin position="111"/>
        <end position="124"/>
    </location>
</feature>
<dbReference type="InterPro" id="IPR022258">
    <property type="entry name" value="Flagellar_operon_YvyF"/>
</dbReference>
<sequence>MNQLANCPKCNALFVKNEWQSICHACLKEEEKQFDVVYDFLRKQKNRQTTLLQVSEETGVREELILKFIRQKRIQLSKFPNLGYPCERCKTIIREQRFCAKCREEMTNQLDPLNQSEPANTIDKSSSKETYYAIRTKNNQPPKLP</sequence>
<dbReference type="RefSeq" id="WP_053604295.1">
    <property type="nucleotide sequence ID" value="NZ_CP012600.1"/>
</dbReference>
<proteinExistence type="predicted"/>
<dbReference type="EMBL" id="CP012600">
    <property type="protein sequence ID" value="ALC82502.1"/>
    <property type="molecule type" value="Genomic_DNA"/>
</dbReference>
<dbReference type="AlphaFoldDB" id="A0A0M3RA36"/>
<keyword evidence="3" id="KW-1185">Reference proteome</keyword>